<dbReference type="OrthoDB" id="651281at2"/>
<evidence type="ECO:0000256" key="1">
    <source>
        <dbReference type="ARBA" id="ARBA00022723"/>
    </source>
</evidence>
<keyword evidence="7" id="KW-1185">Reference proteome</keyword>
<keyword evidence="2" id="KW-0378">Hydrolase</keyword>
<evidence type="ECO:0000313" key="7">
    <source>
        <dbReference type="Proteomes" id="UP000249524"/>
    </source>
</evidence>
<organism evidence="6 7">
    <name type="scientific">Phenylobacterium kunshanense</name>
    <dbReference type="NCBI Taxonomy" id="1445034"/>
    <lineage>
        <taxon>Bacteria</taxon>
        <taxon>Pseudomonadati</taxon>
        <taxon>Pseudomonadota</taxon>
        <taxon>Alphaproteobacteria</taxon>
        <taxon>Caulobacterales</taxon>
        <taxon>Caulobacteraceae</taxon>
        <taxon>Phenylobacterium</taxon>
    </lineage>
</organism>
<sequence length="278" mass="30940">MVLTIAQITDLHVTTEKDPLNQKRNEDRLRQVMKAIHALRPRPVAIIASGDLVDRGELEEYLELKRLMAESEIPIYYAMGNHDAREPFLQVFSGPGAQTDENGFVQYAADFGDMRMVVCDTLGGPNHGEYDDPRAAWLARTLDAAPDRPTAVILHHPPILSGIQWMDPEPDSPWILKLREVLSGREQVKVLMCGHIHRAFNGLFAGHTLSAAPATSIQLTLDLTEVDMHVPDGREILVEEPPGFALLMSNGRDLTTHVCLAGDWAPAVHYNFPFRTLA</sequence>
<evidence type="ECO:0000313" key="6">
    <source>
        <dbReference type="EMBL" id="RAK68560.1"/>
    </source>
</evidence>
<keyword evidence="3" id="KW-0408">Iron</keyword>
<accession>A0A328BMF4</accession>
<dbReference type="InterPro" id="IPR026575">
    <property type="entry name" value="GpdQ/CpdA-like"/>
</dbReference>
<dbReference type="CDD" id="cd07402">
    <property type="entry name" value="MPP_GpdQ"/>
    <property type="match status" value="1"/>
</dbReference>
<evidence type="ECO:0000256" key="2">
    <source>
        <dbReference type="ARBA" id="ARBA00022801"/>
    </source>
</evidence>
<keyword evidence="1" id="KW-0479">Metal-binding</keyword>
<dbReference type="EMBL" id="QFYS01000001">
    <property type="protein sequence ID" value="RAK68560.1"/>
    <property type="molecule type" value="Genomic_DNA"/>
</dbReference>
<dbReference type="AlphaFoldDB" id="A0A328BMF4"/>
<dbReference type="Pfam" id="PF00149">
    <property type="entry name" value="Metallophos"/>
    <property type="match status" value="1"/>
</dbReference>
<dbReference type="GO" id="GO:0046872">
    <property type="term" value="F:metal ion binding"/>
    <property type="evidence" value="ECO:0007669"/>
    <property type="project" value="UniProtKB-KW"/>
</dbReference>
<dbReference type="Gene3D" id="3.60.21.10">
    <property type="match status" value="1"/>
</dbReference>
<comment type="caution">
    <text evidence="6">The sequence shown here is derived from an EMBL/GenBank/DDBJ whole genome shotgun (WGS) entry which is preliminary data.</text>
</comment>
<dbReference type="SUPFAM" id="SSF56300">
    <property type="entry name" value="Metallo-dependent phosphatases"/>
    <property type="match status" value="1"/>
</dbReference>
<name>A0A328BMF4_9CAUL</name>
<dbReference type="InterPro" id="IPR004843">
    <property type="entry name" value="Calcineurin-like_PHP"/>
</dbReference>
<dbReference type="Proteomes" id="UP000249524">
    <property type="component" value="Unassembled WGS sequence"/>
</dbReference>
<feature type="domain" description="Calcineurin-like phosphoesterase" evidence="5">
    <location>
        <begin position="4"/>
        <end position="198"/>
    </location>
</feature>
<dbReference type="PANTHER" id="PTHR42988:SF2">
    <property type="entry name" value="CYCLIC NUCLEOTIDE PHOSPHODIESTERASE CBUA0032-RELATED"/>
    <property type="match status" value="1"/>
</dbReference>
<dbReference type="PANTHER" id="PTHR42988">
    <property type="entry name" value="PHOSPHOHYDROLASE"/>
    <property type="match status" value="1"/>
</dbReference>
<dbReference type="InterPro" id="IPR050884">
    <property type="entry name" value="CNP_phosphodiesterase-III"/>
</dbReference>
<dbReference type="GO" id="GO:0004112">
    <property type="term" value="F:cyclic-nucleotide phosphodiesterase activity"/>
    <property type="evidence" value="ECO:0007669"/>
    <property type="project" value="InterPro"/>
</dbReference>
<proteinExistence type="inferred from homology"/>
<comment type="similarity">
    <text evidence="4">Belongs to the cyclic nucleotide phosphodiesterase class-III family.</text>
</comment>
<gene>
    <name evidence="6" type="ORF">DJ019_00590</name>
</gene>
<evidence type="ECO:0000256" key="3">
    <source>
        <dbReference type="ARBA" id="ARBA00023004"/>
    </source>
</evidence>
<evidence type="ECO:0000259" key="5">
    <source>
        <dbReference type="Pfam" id="PF00149"/>
    </source>
</evidence>
<reference evidence="6 7" key="1">
    <citation type="submission" date="2018-05" db="EMBL/GenBank/DDBJ databases">
        <authorList>
            <person name="Lanie J.A."/>
            <person name="Ng W.-L."/>
            <person name="Kazmierczak K.M."/>
            <person name="Andrzejewski T.M."/>
            <person name="Davidsen T.M."/>
            <person name="Wayne K.J."/>
            <person name="Tettelin H."/>
            <person name="Glass J.I."/>
            <person name="Rusch D."/>
            <person name="Podicherti R."/>
            <person name="Tsui H.-C.T."/>
            <person name="Winkler M.E."/>
        </authorList>
    </citation>
    <scope>NUCLEOTIDE SEQUENCE [LARGE SCALE GENOMIC DNA]</scope>
    <source>
        <strain evidence="6 7">BUT-10</strain>
    </source>
</reference>
<dbReference type="InterPro" id="IPR029052">
    <property type="entry name" value="Metallo-depent_PP-like"/>
</dbReference>
<protein>
    <submittedName>
        <fullName evidence="6">Phosphodiesterase</fullName>
    </submittedName>
</protein>
<evidence type="ECO:0000256" key="4">
    <source>
        <dbReference type="ARBA" id="ARBA00025742"/>
    </source>
</evidence>